<dbReference type="Gene3D" id="1.10.260.40">
    <property type="entry name" value="lambda repressor-like DNA-binding domains"/>
    <property type="match status" value="1"/>
</dbReference>
<feature type="domain" description="HTH cro/C1-type" evidence="1">
    <location>
        <begin position="8"/>
        <end position="37"/>
    </location>
</feature>
<evidence type="ECO:0000313" key="3">
    <source>
        <dbReference type="Proteomes" id="UP000305654"/>
    </source>
</evidence>
<sequence length="116" mass="12865">MDVSPDQIRAARALLRLEQSELARRAHVSVVTIRRLEAADGLERVAPPTLHGVREALEQAGVEFIPDGLRRRPVMRPDAQTLFEDLRAISLRSAARLQDQEVSTAADLYDEDGLPA</sequence>
<dbReference type="RefSeq" id="WP_138326934.1">
    <property type="nucleotide sequence ID" value="NZ_VCDI01000005.1"/>
</dbReference>
<comment type="caution">
    <text evidence="2">The sequence shown here is derived from an EMBL/GenBank/DDBJ whole genome shotgun (WGS) entry which is preliminary data.</text>
</comment>
<protein>
    <submittedName>
        <fullName evidence="2">XRE family transcriptional regulator</fullName>
    </submittedName>
</protein>
<dbReference type="AlphaFoldDB" id="A0A5R9J2L1"/>
<gene>
    <name evidence="2" type="ORF">FE263_15545</name>
</gene>
<evidence type="ECO:0000313" key="2">
    <source>
        <dbReference type="EMBL" id="TLU71864.1"/>
    </source>
</evidence>
<proteinExistence type="predicted"/>
<dbReference type="CDD" id="cd00093">
    <property type="entry name" value="HTH_XRE"/>
    <property type="match status" value="1"/>
</dbReference>
<reference evidence="2 3" key="1">
    <citation type="submission" date="2019-05" db="EMBL/GenBank/DDBJ databases">
        <authorList>
            <person name="Pankratov T."/>
            <person name="Grouzdev D."/>
        </authorList>
    </citation>
    <scope>NUCLEOTIDE SEQUENCE [LARGE SCALE GENOMIC DNA]</scope>
    <source>
        <strain evidence="2 3">KEBCLARHB70R</strain>
    </source>
</reference>
<dbReference type="OrthoDB" id="4419620at2"/>
<dbReference type="PROSITE" id="PS50943">
    <property type="entry name" value="HTH_CROC1"/>
    <property type="match status" value="1"/>
</dbReference>
<organism evidence="2 3">
    <name type="scientific">Lichenicoccus roseus</name>
    <dbReference type="NCBI Taxonomy" id="2683649"/>
    <lineage>
        <taxon>Bacteria</taxon>
        <taxon>Pseudomonadati</taxon>
        <taxon>Pseudomonadota</taxon>
        <taxon>Alphaproteobacteria</taxon>
        <taxon>Acetobacterales</taxon>
        <taxon>Acetobacteraceae</taxon>
        <taxon>Lichenicoccus</taxon>
    </lineage>
</organism>
<dbReference type="InterPro" id="IPR001387">
    <property type="entry name" value="Cro/C1-type_HTH"/>
</dbReference>
<dbReference type="GO" id="GO:0003677">
    <property type="term" value="F:DNA binding"/>
    <property type="evidence" value="ECO:0007669"/>
    <property type="project" value="InterPro"/>
</dbReference>
<name>A0A5R9J2L1_9PROT</name>
<accession>A0A5R9J2L1</accession>
<keyword evidence="3" id="KW-1185">Reference proteome</keyword>
<dbReference type="EMBL" id="VCDI01000005">
    <property type="protein sequence ID" value="TLU71864.1"/>
    <property type="molecule type" value="Genomic_DNA"/>
</dbReference>
<dbReference type="SUPFAM" id="SSF47413">
    <property type="entry name" value="lambda repressor-like DNA-binding domains"/>
    <property type="match status" value="1"/>
</dbReference>
<dbReference type="InterPro" id="IPR010982">
    <property type="entry name" value="Lambda_DNA-bd_dom_sf"/>
</dbReference>
<dbReference type="Proteomes" id="UP000305654">
    <property type="component" value="Unassembled WGS sequence"/>
</dbReference>
<evidence type="ECO:0000259" key="1">
    <source>
        <dbReference type="PROSITE" id="PS50943"/>
    </source>
</evidence>